<evidence type="ECO:0000313" key="2">
    <source>
        <dbReference type="Proteomes" id="UP000000822"/>
    </source>
</evidence>
<organism evidence="1 2">
    <name type="scientific">Oceanobacillus iheyensis (strain DSM 14371 / CIP 107618 / JCM 11309 / KCTC 3954 / HTE831)</name>
    <dbReference type="NCBI Taxonomy" id="221109"/>
    <lineage>
        <taxon>Bacteria</taxon>
        <taxon>Bacillati</taxon>
        <taxon>Bacillota</taxon>
        <taxon>Bacilli</taxon>
        <taxon>Bacillales</taxon>
        <taxon>Bacillaceae</taxon>
        <taxon>Oceanobacillus</taxon>
    </lineage>
</organism>
<dbReference type="eggNOG" id="ENOG50335HK">
    <property type="taxonomic scope" value="Bacteria"/>
</dbReference>
<evidence type="ECO:0000313" key="1">
    <source>
        <dbReference type="EMBL" id="BAC13200.1"/>
    </source>
</evidence>
<dbReference type="OrthoDB" id="8246499at2"/>
<protein>
    <recommendedName>
        <fullName evidence="3">Helicase</fullName>
    </recommendedName>
</protein>
<evidence type="ECO:0008006" key="3">
    <source>
        <dbReference type="Google" id="ProtNLM"/>
    </source>
</evidence>
<reference evidence="1 2" key="1">
    <citation type="journal article" date="2001" name="FEMS Microbiol. Lett.">
        <title>Oceanobacillus iheyensis gen. nov., sp. nov., a deep-sea extremely halotolerant and alkaliphilic species isolated from a depth of 1050 m on the Iheya Ridge.</title>
        <authorList>
            <person name="Lu J."/>
            <person name="Nogi Y."/>
            <person name="Takami H."/>
        </authorList>
    </citation>
    <scope>NUCLEOTIDE SEQUENCE [LARGE SCALE GENOMIC DNA]</scope>
    <source>
        <strain evidence="2">DSM 14371 / CIP 107618 / JCM 11309 / KCTC 3954 / HTE831</strain>
    </source>
</reference>
<reference evidence="1 2" key="2">
    <citation type="journal article" date="2002" name="Nucleic Acids Res.">
        <title>Genome sequence of Oceanobacillus iheyensis isolated from the Iheya Ridge and its unexpected adaptive capabilities to extreme environments.</title>
        <authorList>
            <person name="Takami H."/>
            <person name="Takaki Y."/>
            <person name="Uchiyama I."/>
        </authorList>
    </citation>
    <scope>NUCLEOTIDE SEQUENCE [LARGE SCALE GENOMIC DNA]</scope>
    <source>
        <strain evidence="2">DSM 14371 / CIP 107618 / JCM 11309 / KCTC 3954 / HTE831</strain>
    </source>
</reference>
<proteinExistence type="predicted"/>
<dbReference type="EMBL" id="BA000028">
    <property type="protein sequence ID" value="BAC13200.1"/>
    <property type="molecule type" value="Genomic_DNA"/>
</dbReference>
<dbReference type="Proteomes" id="UP000000822">
    <property type="component" value="Chromosome"/>
</dbReference>
<accession>Q8ERQ7</accession>
<dbReference type="RefSeq" id="WP_011065645.1">
    <property type="nucleotide sequence ID" value="NC_004193.1"/>
</dbReference>
<sequence>MAVKNEEIYPNCQTTIRTVEIGGLTKSQLILKIQQQAILMNEFGKMLFADDKFKTSDSKYIIETVELTVQDLGLAKGGTITQIFSKANQLDLKLCPLELGPYLRLEYLDQPEGEINSRQQDQAPYGSITVASEIPTEDDKFPKGFYLRRIAGVLWLRGYICDDQHVWEPSDHFIFVKQSGPVAE</sequence>
<dbReference type="KEGG" id="oih:OB1244"/>
<dbReference type="STRING" id="221109.gene:10733484"/>
<dbReference type="AlphaFoldDB" id="Q8ERQ7"/>
<gene>
    <name evidence="1" type="ordered locus">OB1244</name>
</gene>
<name>Q8ERQ7_OCEIH</name>
<keyword evidence="2" id="KW-1185">Reference proteome</keyword>
<dbReference type="HOGENOM" id="CLU_130261_0_0_9"/>